<keyword evidence="7 10" id="KW-0406">Ion transport</keyword>
<keyword evidence="11" id="KW-0175">Coiled coil</keyword>
<evidence type="ECO:0000256" key="9">
    <source>
        <dbReference type="ARBA" id="ARBA00023201"/>
    </source>
</evidence>
<dbReference type="GO" id="GO:0005886">
    <property type="term" value="C:plasma membrane"/>
    <property type="evidence" value="ECO:0007669"/>
    <property type="project" value="UniProtKB-SubCell"/>
</dbReference>
<keyword evidence="2 10" id="KW-0813">Transport</keyword>
<evidence type="ECO:0000256" key="3">
    <source>
        <dbReference type="ARBA" id="ARBA00022475"/>
    </source>
</evidence>
<evidence type="ECO:0000313" key="14">
    <source>
        <dbReference type="Proteomes" id="UP000255224"/>
    </source>
</evidence>
<evidence type="ECO:0000256" key="5">
    <source>
        <dbReference type="ARBA" id="ARBA00022989"/>
    </source>
</evidence>
<evidence type="ECO:0000256" key="2">
    <source>
        <dbReference type="ARBA" id="ARBA00022448"/>
    </source>
</evidence>
<keyword evidence="6 10" id="KW-0915">Sodium</keyword>
<feature type="transmembrane region" description="Helical" evidence="10">
    <location>
        <begin position="30"/>
        <end position="50"/>
    </location>
</feature>
<feature type="domain" description="Cation/H+ exchanger transmembrane" evidence="12">
    <location>
        <begin position="14"/>
        <end position="409"/>
    </location>
</feature>
<protein>
    <submittedName>
        <fullName evidence="13">Sodium, potassium, lithium and rubidium/H(+) antiporter</fullName>
    </submittedName>
</protein>
<gene>
    <name evidence="13" type="primary">nhaK_2</name>
    <name evidence="13" type="ORF">NCTC13533_01750</name>
</gene>
<evidence type="ECO:0000256" key="11">
    <source>
        <dbReference type="SAM" id="Coils"/>
    </source>
</evidence>
<feature type="coiled-coil region" evidence="11">
    <location>
        <begin position="481"/>
        <end position="509"/>
    </location>
</feature>
<dbReference type="PANTHER" id="PTHR10110">
    <property type="entry name" value="SODIUM/HYDROGEN EXCHANGER"/>
    <property type="match status" value="1"/>
</dbReference>
<keyword evidence="3 10" id="KW-1003">Cell membrane</keyword>
<name>A0A376DU69_CHRCU</name>
<keyword evidence="5 10" id="KW-1133">Transmembrane helix</keyword>
<sequence length="544" mass="60610">MIHSYVIISIAVLLSVMILVMIGQKLKVAYPIFLVIAGLLISLIPGMPHIEIEPDLVFLIFLPPILFEAAWFTSWQDFHKWRKQIFSMAFGLVFLTSIVVAYLSSSIIPGLTVAMGFLLGGVNSPPDAVAATSVLKHMKIPKKITSILEGESLINDASSLIVFKFALAAVISGQFIWRDAIQDFFMMAVGGVVVGVATGMLFGALLRIIPSNSNIDTVITLIVPYIMYVGAEHFHFSGVLAVVAGGLLMSYNSHCYLSHTSRIQSGNVWSVLIFLMNTIIFILIGLELPVVVAAMKDYTISEGIFYSVVIGGAIILTRLLYSYAVMYFPRLCSKELRLKIPKPDWREPFIISFAAMRGVVSLAAALSIPAFLPNGDAFPHRNIILFVTFVIILITLVGQGLLLTPILKWLKIDDAGSELPEEKQEVILMRKLKETALHKLENDFSELAVTNTLVRHQKHKLETEMMLMADKAQCMASTGDYVNAINENKDVLRQIIQAQRNELHRMKKEKIFDDHVMRSIEMQLDFDEAKITGFFSWINGNVNK</sequence>
<keyword evidence="10" id="KW-0050">Antiport</keyword>
<evidence type="ECO:0000256" key="8">
    <source>
        <dbReference type="ARBA" id="ARBA00023136"/>
    </source>
</evidence>
<dbReference type="Pfam" id="PF00999">
    <property type="entry name" value="Na_H_Exchanger"/>
    <property type="match status" value="1"/>
</dbReference>
<keyword evidence="8 10" id="KW-0472">Membrane</keyword>
<organism evidence="13 14">
    <name type="scientific">Chryseobacterium carnipullorum</name>
    <dbReference type="NCBI Taxonomy" id="1124835"/>
    <lineage>
        <taxon>Bacteria</taxon>
        <taxon>Pseudomonadati</taxon>
        <taxon>Bacteroidota</taxon>
        <taxon>Flavobacteriia</taxon>
        <taxon>Flavobacteriales</taxon>
        <taxon>Weeksellaceae</taxon>
        <taxon>Chryseobacterium group</taxon>
        <taxon>Chryseobacterium</taxon>
    </lineage>
</organism>
<feature type="transmembrane region" description="Helical" evidence="10">
    <location>
        <begin position="304"/>
        <end position="328"/>
    </location>
</feature>
<evidence type="ECO:0000313" key="13">
    <source>
        <dbReference type="EMBL" id="STC94997.1"/>
    </source>
</evidence>
<dbReference type="GO" id="GO:0015386">
    <property type="term" value="F:potassium:proton antiporter activity"/>
    <property type="evidence" value="ECO:0007669"/>
    <property type="project" value="TreeGrafter"/>
</dbReference>
<feature type="transmembrane region" description="Helical" evidence="10">
    <location>
        <begin position="85"/>
        <end position="108"/>
    </location>
</feature>
<feature type="transmembrane region" description="Helical" evidence="10">
    <location>
        <begin position="225"/>
        <end position="248"/>
    </location>
</feature>
<feature type="transmembrane region" description="Helical" evidence="10">
    <location>
        <begin position="157"/>
        <end position="177"/>
    </location>
</feature>
<dbReference type="InterPro" id="IPR018422">
    <property type="entry name" value="Cation/H_exchanger_CPA1"/>
</dbReference>
<keyword evidence="9 10" id="KW-0739">Sodium transport</keyword>
<keyword evidence="4 10" id="KW-0812">Transmembrane</keyword>
<evidence type="ECO:0000259" key="12">
    <source>
        <dbReference type="Pfam" id="PF00999"/>
    </source>
</evidence>
<evidence type="ECO:0000256" key="7">
    <source>
        <dbReference type="ARBA" id="ARBA00023065"/>
    </source>
</evidence>
<dbReference type="RefSeq" id="WP_128124801.1">
    <property type="nucleotide sequence ID" value="NZ_UFVQ01000003.1"/>
</dbReference>
<dbReference type="GO" id="GO:0098719">
    <property type="term" value="P:sodium ion import across plasma membrane"/>
    <property type="evidence" value="ECO:0007669"/>
    <property type="project" value="TreeGrafter"/>
</dbReference>
<dbReference type="AlphaFoldDB" id="A0A376DU69"/>
<evidence type="ECO:0000256" key="10">
    <source>
        <dbReference type="RuleBase" id="RU366002"/>
    </source>
</evidence>
<dbReference type="InterPro" id="IPR004705">
    <property type="entry name" value="Cation/H_exchanger_CPA1_bac"/>
</dbReference>
<feature type="transmembrane region" description="Helical" evidence="10">
    <location>
        <begin position="184"/>
        <end position="205"/>
    </location>
</feature>
<dbReference type="GO" id="GO:0015385">
    <property type="term" value="F:sodium:proton antiporter activity"/>
    <property type="evidence" value="ECO:0007669"/>
    <property type="project" value="InterPro"/>
</dbReference>
<dbReference type="STRING" id="297244.SAMN05421639_101672"/>
<comment type="similarity">
    <text evidence="10">Belongs to the monovalent cation:proton antiporter 1 (CPA1) transporter (TC 2.A.36) family.</text>
</comment>
<comment type="function">
    <text evidence="10">Na(+)/H(+) antiporter that extrudes sodium in exchange for external protons.</text>
</comment>
<dbReference type="InterPro" id="IPR006153">
    <property type="entry name" value="Cation/H_exchanger_TM"/>
</dbReference>
<dbReference type="Proteomes" id="UP000255224">
    <property type="component" value="Unassembled WGS sequence"/>
</dbReference>
<reference evidence="13 14" key="1">
    <citation type="submission" date="2018-06" db="EMBL/GenBank/DDBJ databases">
        <authorList>
            <consortium name="Pathogen Informatics"/>
            <person name="Doyle S."/>
        </authorList>
    </citation>
    <scope>NUCLEOTIDE SEQUENCE [LARGE SCALE GENOMIC DNA]</scope>
    <source>
        <strain evidence="13 14">NCTC13533</strain>
    </source>
</reference>
<dbReference type="PANTHER" id="PTHR10110:SF86">
    <property type="entry name" value="SODIUM_HYDROGEN EXCHANGER 7"/>
    <property type="match status" value="1"/>
</dbReference>
<evidence type="ECO:0000256" key="6">
    <source>
        <dbReference type="ARBA" id="ARBA00023053"/>
    </source>
</evidence>
<feature type="transmembrane region" description="Helical" evidence="10">
    <location>
        <begin position="6"/>
        <end position="23"/>
    </location>
</feature>
<feature type="transmembrane region" description="Helical" evidence="10">
    <location>
        <begin position="56"/>
        <end position="73"/>
    </location>
</feature>
<proteinExistence type="inferred from homology"/>
<dbReference type="Gene3D" id="6.10.140.1330">
    <property type="match status" value="1"/>
</dbReference>
<evidence type="ECO:0000256" key="4">
    <source>
        <dbReference type="ARBA" id="ARBA00022692"/>
    </source>
</evidence>
<comment type="subcellular location">
    <subcellularLocation>
        <location evidence="1 10">Cell membrane</location>
        <topology evidence="1 10">Multi-pass membrane protein</topology>
    </subcellularLocation>
</comment>
<feature type="transmembrane region" description="Helical" evidence="10">
    <location>
        <begin position="268"/>
        <end position="292"/>
    </location>
</feature>
<dbReference type="GO" id="GO:0051453">
    <property type="term" value="P:regulation of intracellular pH"/>
    <property type="evidence" value="ECO:0007669"/>
    <property type="project" value="TreeGrafter"/>
</dbReference>
<evidence type="ECO:0000256" key="1">
    <source>
        <dbReference type="ARBA" id="ARBA00004651"/>
    </source>
</evidence>
<feature type="transmembrane region" description="Helical" evidence="10">
    <location>
        <begin position="383"/>
        <end position="403"/>
    </location>
</feature>
<feature type="transmembrane region" description="Helical" evidence="10">
    <location>
        <begin position="349"/>
        <end position="371"/>
    </location>
</feature>
<dbReference type="EMBL" id="UFVQ01000003">
    <property type="protein sequence ID" value="STC94997.1"/>
    <property type="molecule type" value="Genomic_DNA"/>
</dbReference>
<dbReference type="NCBIfam" id="TIGR00831">
    <property type="entry name" value="a_cpa1"/>
    <property type="match status" value="1"/>
</dbReference>
<accession>A0A376DU69</accession>